<gene>
    <name evidence="4" type="primary">Rexo4</name>
    <name evidence="4" type="ORF">EVAR_86822_1</name>
</gene>
<evidence type="ECO:0000256" key="2">
    <source>
        <dbReference type="ARBA" id="ARBA00022801"/>
    </source>
</evidence>
<protein>
    <submittedName>
        <fullName evidence="4">RNA exonuclease 4</fullName>
    </submittedName>
</protein>
<comment type="caution">
    <text evidence="4">The sequence shown here is derived from an EMBL/GenBank/DDBJ whole genome shotgun (WGS) entry which is preliminary data.</text>
</comment>
<evidence type="ECO:0000256" key="1">
    <source>
        <dbReference type="ARBA" id="ARBA00022722"/>
    </source>
</evidence>
<proteinExistence type="predicted"/>
<dbReference type="InterPro" id="IPR047021">
    <property type="entry name" value="REXO1/3/4-like"/>
</dbReference>
<keyword evidence="1" id="KW-0540">Nuclease</keyword>
<dbReference type="GO" id="GO:0005634">
    <property type="term" value="C:nucleus"/>
    <property type="evidence" value="ECO:0007669"/>
    <property type="project" value="TreeGrafter"/>
</dbReference>
<sequence>MLNGEEFAVVQKEVAEILRGKILVGHSLRNDMAVLFLSHPKRHIRDTSKYKPFKKITKGSTPSLKRLAKEILGVDIQHGEHSSIEDAQATMQLYCTVANAWETSLKRRYKAIVN</sequence>
<dbReference type="GO" id="GO:0004527">
    <property type="term" value="F:exonuclease activity"/>
    <property type="evidence" value="ECO:0007669"/>
    <property type="project" value="UniProtKB-KW"/>
</dbReference>
<dbReference type="OrthoDB" id="8191639at2759"/>
<name>A0A4C1VU32_EUMVA</name>
<reference evidence="4 5" key="1">
    <citation type="journal article" date="2019" name="Commun. Biol.">
        <title>The bagworm genome reveals a unique fibroin gene that provides high tensile strength.</title>
        <authorList>
            <person name="Kono N."/>
            <person name="Nakamura H."/>
            <person name="Ohtoshi R."/>
            <person name="Tomita M."/>
            <person name="Numata K."/>
            <person name="Arakawa K."/>
        </authorList>
    </citation>
    <scope>NUCLEOTIDE SEQUENCE [LARGE SCALE GENOMIC DNA]</scope>
</reference>
<dbReference type="InterPro" id="IPR012337">
    <property type="entry name" value="RNaseH-like_sf"/>
</dbReference>
<organism evidence="4 5">
    <name type="scientific">Eumeta variegata</name>
    <name type="common">Bagworm moth</name>
    <name type="synonym">Eumeta japonica</name>
    <dbReference type="NCBI Taxonomy" id="151549"/>
    <lineage>
        <taxon>Eukaryota</taxon>
        <taxon>Metazoa</taxon>
        <taxon>Ecdysozoa</taxon>
        <taxon>Arthropoda</taxon>
        <taxon>Hexapoda</taxon>
        <taxon>Insecta</taxon>
        <taxon>Pterygota</taxon>
        <taxon>Neoptera</taxon>
        <taxon>Endopterygota</taxon>
        <taxon>Lepidoptera</taxon>
        <taxon>Glossata</taxon>
        <taxon>Ditrysia</taxon>
        <taxon>Tineoidea</taxon>
        <taxon>Psychidae</taxon>
        <taxon>Oiketicinae</taxon>
        <taxon>Eumeta</taxon>
    </lineage>
</organism>
<dbReference type="AlphaFoldDB" id="A0A4C1VU32"/>
<dbReference type="Gene3D" id="3.30.420.10">
    <property type="entry name" value="Ribonuclease H-like superfamily/Ribonuclease H"/>
    <property type="match status" value="1"/>
</dbReference>
<evidence type="ECO:0000259" key="3">
    <source>
        <dbReference type="SMART" id="SM00479"/>
    </source>
</evidence>
<keyword evidence="4" id="KW-0269">Exonuclease</keyword>
<dbReference type="SMART" id="SM00479">
    <property type="entry name" value="EXOIII"/>
    <property type="match status" value="1"/>
</dbReference>
<keyword evidence="2" id="KW-0378">Hydrolase</keyword>
<keyword evidence="5" id="KW-1185">Reference proteome</keyword>
<dbReference type="PANTHER" id="PTHR12801">
    <property type="entry name" value="RNA EXONUCLEASE REXO1 / RECO3 FAMILY MEMBER-RELATED"/>
    <property type="match status" value="1"/>
</dbReference>
<dbReference type="InterPro" id="IPR036397">
    <property type="entry name" value="RNaseH_sf"/>
</dbReference>
<dbReference type="Proteomes" id="UP000299102">
    <property type="component" value="Unassembled WGS sequence"/>
</dbReference>
<feature type="domain" description="Exonuclease" evidence="3">
    <location>
        <begin position="1"/>
        <end position="103"/>
    </location>
</feature>
<evidence type="ECO:0000313" key="4">
    <source>
        <dbReference type="EMBL" id="GBP41852.1"/>
    </source>
</evidence>
<dbReference type="STRING" id="151549.A0A4C1VU32"/>
<dbReference type="Pfam" id="PF00929">
    <property type="entry name" value="RNase_T"/>
    <property type="match status" value="1"/>
</dbReference>
<dbReference type="SUPFAM" id="SSF53098">
    <property type="entry name" value="Ribonuclease H-like"/>
    <property type="match status" value="1"/>
</dbReference>
<accession>A0A4C1VU32</accession>
<dbReference type="PANTHER" id="PTHR12801:SF158">
    <property type="entry name" value="RNA EXONUCLEASE 4"/>
    <property type="match status" value="1"/>
</dbReference>
<evidence type="ECO:0000313" key="5">
    <source>
        <dbReference type="Proteomes" id="UP000299102"/>
    </source>
</evidence>
<dbReference type="InterPro" id="IPR013520">
    <property type="entry name" value="Ribonucl_H"/>
</dbReference>
<dbReference type="EMBL" id="BGZK01000407">
    <property type="protein sequence ID" value="GBP41852.1"/>
    <property type="molecule type" value="Genomic_DNA"/>
</dbReference>
<dbReference type="GO" id="GO:0003676">
    <property type="term" value="F:nucleic acid binding"/>
    <property type="evidence" value="ECO:0007669"/>
    <property type="project" value="InterPro"/>
</dbReference>